<dbReference type="AlphaFoldDB" id="A0A6N9U572"/>
<accession>A0A6N9U572</accession>
<organism evidence="1 2">
    <name type="scientific">Streptomyces halstedii</name>
    <dbReference type="NCBI Taxonomy" id="1944"/>
    <lineage>
        <taxon>Bacteria</taxon>
        <taxon>Bacillati</taxon>
        <taxon>Actinomycetota</taxon>
        <taxon>Actinomycetes</taxon>
        <taxon>Kitasatosporales</taxon>
        <taxon>Streptomycetaceae</taxon>
        <taxon>Streptomyces</taxon>
    </lineage>
</organism>
<dbReference type="Proteomes" id="UP000471293">
    <property type="component" value="Unassembled WGS sequence"/>
</dbReference>
<sequence>MCPTRTRLERHVYDLCVGLGYHCESTHQIRRITGETRAHFFDWLDLELASVIEAVDADFRNVLRPGRSEPFDNGTCVLDRGSDIRFFHEFRAEVTPGPLTQTDIDSQLGEVRAKFSHLAERWRTMVASDAHVLYVHHDAFDEADADDLRRLRATLAGQRPGHRFDILWLRRTPPPARAAGSLPDSIMWDTVPLLPDRWQGDDDAWDRALAPRLARRRQAGEPLARRG</sequence>
<protein>
    <submittedName>
        <fullName evidence="1">Papain-like cysteine peptidase</fullName>
    </submittedName>
</protein>
<proteinExistence type="predicted"/>
<evidence type="ECO:0000313" key="2">
    <source>
        <dbReference type="Proteomes" id="UP000471293"/>
    </source>
</evidence>
<evidence type="ECO:0000313" key="1">
    <source>
        <dbReference type="EMBL" id="NEA17809.1"/>
    </source>
</evidence>
<dbReference type="EMBL" id="JAAGLQ010000439">
    <property type="protein sequence ID" value="NEA17809.1"/>
    <property type="molecule type" value="Genomic_DNA"/>
</dbReference>
<comment type="caution">
    <text evidence="1">The sequence shown here is derived from an EMBL/GenBank/DDBJ whole genome shotgun (WGS) entry which is preliminary data.</text>
</comment>
<reference evidence="1 2" key="1">
    <citation type="submission" date="2020-01" db="EMBL/GenBank/DDBJ databases">
        <title>Insect and environment-associated Actinomycetes.</title>
        <authorList>
            <person name="Currrie C."/>
            <person name="Chevrette M."/>
            <person name="Carlson C."/>
            <person name="Stubbendieck R."/>
            <person name="Wendt-Pienkowski E."/>
        </authorList>
    </citation>
    <scope>NUCLEOTIDE SEQUENCE [LARGE SCALE GENOMIC DNA]</scope>
    <source>
        <strain evidence="1 2">SID11342</strain>
    </source>
</reference>
<name>A0A6N9U572_STRHA</name>
<gene>
    <name evidence="1" type="ORF">G3I29_20315</name>
</gene>